<keyword evidence="5 6" id="KW-0949">S-adenosyl-L-methionine</keyword>
<evidence type="ECO:0000256" key="2">
    <source>
        <dbReference type="ARBA" id="ARBA00022552"/>
    </source>
</evidence>
<organism evidence="9 10">
    <name type="scientific">Legionella israelensis</name>
    <dbReference type="NCBI Taxonomy" id="454"/>
    <lineage>
        <taxon>Bacteria</taxon>
        <taxon>Pseudomonadati</taxon>
        <taxon>Pseudomonadota</taxon>
        <taxon>Gammaproteobacteria</taxon>
        <taxon>Legionellales</taxon>
        <taxon>Legionellaceae</taxon>
        <taxon>Legionella</taxon>
    </lineage>
</organism>
<sequence length="280" mass="30939">MTNLQSINSGSLYIVATPIGNLDDISLRALSVLKSVDFIIAEDTRHSQTLLQHFGIKKPLTSLHAFNETQKSQQLLISLEKGQSAALISDAGTPLISDPGFPLVRLAKKHHILVTPIPGPCALISALSAAGIPCDSFTFAGFLPAKQAARIEKLKQLSSINHTLIFYESSHRIKASVKDMGEVFGENCEMALAKELTKTHERFVDGQSKDILCWLEADPAHQKGEFVIIIAPREEKAREYETILRRLMNELPLRKAVDLTSQITLVNKNEIYKTALKMQA</sequence>
<dbReference type="Pfam" id="PF00590">
    <property type="entry name" value="TP_methylase"/>
    <property type="match status" value="1"/>
</dbReference>
<keyword evidence="4 6" id="KW-0808">Transferase</keyword>
<dbReference type="AlphaFoldDB" id="A0AAX1ED60"/>
<protein>
    <recommendedName>
        <fullName evidence="6">Ribosomal RNA small subunit methyltransferase I</fullName>
        <ecNumber evidence="6">2.1.1.198</ecNumber>
    </recommendedName>
    <alternativeName>
        <fullName evidence="6">16S rRNA 2'-O-ribose C1402 methyltransferase</fullName>
    </alternativeName>
    <alternativeName>
        <fullName evidence="6">rRNA (cytidine-2'-O-)-methyltransferase RsmI</fullName>
    </alternativeName>
</protein>
<dbReference type="PIRSF" id="PIRSF005917">
    <property type="entry name" value="MTase_YraL"/>
    <property type="match status" value="1"/>
</dbReference>
<dbReference type="GO" id="GO:0005737">
    <property type="term" value="C:cytoplasm"/>
    <property type="evidence" value="ECO:0007669"/>
    <property type="project" value="UniProtKB-SubCell"/>
</dbReference>
<evidence type="ECO:0000313" key="10">
    <source>
        <dbReference type="Proteomes" id="UP000295517"/>
    </source>
</evidence>
<dbReference type="Pfam" id="PF23016">
    <property type="entry name" value="RsmI_C"/>
    <property type="match status" value="1"/>
</dbReference>
<dbReference type="Proteomes" id="UP000295517">
    <property type="component" value="Chromosome"/>
</dbReference>
<comment type="subcellular location">
    <subcellularLocation>
        <location evidence="6">Cytoplasm</location>
    </subcellularLocation>
</comment>
<dbReference type="SUPFAM" id="SSF53790">
    <property type="entry name" value="Tetrapyrrole methylase"/>
    <property type="match status" value="1"/>
</dbReference>
<feature type="domain" description="Tetrapyrrole methylase" evidence="7">
    <location>
        <begin position="12"/>
        <end position="210"/>
    </location>
</feature>
<dbReference type="InterPro" id="IPR053910">
    <property type="entry name" value="RsmI_HTH"/>
</dbReference>
<dbReference type="InterPro" id="IPR000878">
    <property type="entry name" value="4pyrrol_Mease"/>
</dbReference>
<comment type="function">
    <text evidence="6">Catalyzes the 2'-O-methylation of the ribose of cytidine 1402 (C1402) in 16S rRNA.</text>
</comment>
<dbReference type="EC" id="2.1.1.198" evidence="6"/>
<gene>
    <name evidence="6 9" type="primary">rsmI</name>
    <name evidence="9" type="ORF">E3983_00670</name>
</gene>
<keyword evidence="2 6" id="KW-0698">rRNA processing</keyword>
<comment type="catalytic activity">
    <reaction evidence="6">
        <text>cytidine(1402) in 16S rRNA + S-adenosyl-L-methionine = 2'-O-methylcytidine(1402) in 16S rRNA + S-adenosyl-L-homocysteine + H(+)</text>
        <dbReference type="Rhea" id="RHEA:42924"/>
        <dbReference type="Rhea" id="RHEA-COMP:10285"/>
        <dbReference type="Rhea" id="RHEA-COMP:10286"/>
        <dbReference type="ChEBI" id="CHEBI:15378"/>
        <dbReference type="ChEBI" id="CHEBI:57856"/>
        <dbReference type="ChEBI" id="CHEBI:59789"/>
        <dbReference type="ChEBI" id="CHEBI:74495"/>
        <dbReference type="ChEBI" id="CHEBI:82748"/>
        <dbReference type="EC" id="2.1.1.198"/>
    </reaction>
</comment>
<dbReference type="EMBL" id="CP038254">
    <property type="protein sequence ID" value="QBR82994.1"/>
    <property type="molecule type" value="Genomic_DNA"/>
</dbReference>
<dbReference type="PANTHER" id="PTHR46111">
    <property type="entry name" value="RIBOSOMAL RNA SMALL SUBUNIT METHYLTRANSFERASE I"/>
    <property type="match status" value="1"/>
</dbReference>
<reference evidence="9 10" key="1">
    <citation type="submission" date="2019-03" db="EMBL/GenBank/DDBJ databases">
        <title>Diverse conjugative elements silence natural transformation in Legionella species.</title>
        <authorList>
            <person name="Durieux I."/>
            <person name="Ginevra C."/>
            <person name="Attaiech L."/>
            <person name="Picq K."/>
            <person name="Juan P.A."/>
            <person name="Jarraud S."/>
            <person name="Charpentier X."/>
        </authorList>
    </citation>
    <scope>NUCLEOTIDE SEQUENCE [LARGE SCALE GENOMIC DNA]</scope>
    <source>
        <strain evidence="9 10">HL-0427-4011</strain>
    </source>
</reference>
<dbReference type="FunFam" id="3.40.1010.10:FF:000007">
    <property type="entry name" value="Ribosomal RNA small subunit methyltransferase I"/>
    <property type="match status" value="1"/>
</dbReference>
<dbReference type="GO" id="GO:0070677">
    <property type="term" value="F:rRNA (cytosine-2'-O-)-methyltransferase activity"/>
    <property type="evidence" value="ECO:0007669"/>
    <property type="project" value="UniProtKB-UniRule"/>
</dbReference>
<dbReference type="Gene3D" id="3.40.1010.10">
    <property type="entry name" value="Cobalt-precorrin-4 Transmethylase, Domain 1"/>
    <property type="match status" value="1"/>
</dbReference>
<keyword evidence="1 6" id="KW-0963">Cytoplasm</keyword>
<dbReference type="HAMAP" id="MF_01877">
    <property type="entry name" value="16SrRNA_methyltr_I"/>
    <property type="match status" value="1"/>
</dbReference>
<dbReference type="Gene3D" id="3.30.950.10">
    <property type="entry name" value="Methyltransferase, Cobalt-precorrin-4 Transmethylase, Domain 2"/>
    <property type="match status" value="1"/>
</dbReference>
<evidence type="ECO:0000256" key="5">
    <source>
        <dbReference type="ARBA" id="ARBA00022691"/>
    </source>
</evidence>
<feature type="domain" description="RsmI HTH" evidence="8">
    <location>
        <begin position="236"/>
        <end position="279"/>
    </location>
</feature>
<evidence type="ECO:0000259" key="8">
    <source>
        <dbReference type="Pfam" id="PF23016"/>
    </source>
</evidence>
<dbReference type="InterPro" id="IPR008189">
    <property type="entry name" value="rRNA_ssu_MeTfrase_I"/>
</dbReference>
<evidence type="ECO:0000256" key="3">
    <source>
        <dbReference type="ARBA" id="ARBA00022603"/>
    </source>
</evidence>
<evidence type="ECO:0000313" key="9">
    <source>
        <dbReference type="EMBL" id="QBR82994.1"/>
    </source>
</evidence>
<dbReference type="NCBIfam" id="TIGR00096">
    <property type="entry name" value="16S rRNA (cytidine(1402)-2'-O)-methyltransferase"/>
    <property type="match status" value="1"/>
</dbReference>
<dbReference type="PANTHER" id="PTHR46111:SF1">
    <property type="entry name" value="RIBOSOMAL RNA SMALL SUBUNIT METHYLTRANSFERASE I"/>
    <property type="match status" value="1"/>
</dbReference>
<evidence type="ECO:0000256" key="4">
    <source>
        <dbReference type="ARBA" id="ARBA00022679"/>
    </source>
</evidence>
<dbReference type="RefSeq" id="WP_135059495.1">
    <property type="nucleotide sequence ID" value="NZ_CP038254.1"/>
</dbReference>
<dbReference type="InterPro" id="IPR014776">
    <property type="entry name" value="4pyrrole_Mease_sub2"/>
</dbReference>
<evidence type="ECO:0000256" key="6">
    <source>
        <dbReference type="HAMAP-Rule" id="MF_01877"/>
    </source>
</evidence>
<evidence type="ECO:0000259" key="7">
    <source>
        <dbReference type="Pfam" id="PF00590"/>
    </source>
</evidence>
<proteinExistence type="inferred from homology"/>
<name>A0AAX1ED60_9GAMM</name>
<dbReference type="InterPro" id="IPR018063">
    <property type="entry name" value="SAM_MeTrfase_RsmI_CS"/>
</dbReference>
<dbReference type="CDD" id="cd11648">
    <property type="entry name" value="RsmI"/>
    <property type="match status" value="1"/>
</dbReference>
<dbReference type="InterPro" id="IPR014777">
    <property type="entry name" value="4pyrrole_Mease_sub1"/>
</dbReference>
<dbReference type="FunFam" id="3.30.950.10:FF:000002">
    <property type="entry name" value="Ribosomal RNA small subunit methyltransferase I"/>
    <property type="match status" value="1"/>
</dbReference>
<accession>A0AAX1ED60</accession>
<dbReference type="PROSITE" id="PS01296">
    <property type="entry name" value="RSMI"/>
    <property type="match status" value="1"/>
</dbReference>
<comment type="similarity">
    <text evidence="6">Belongs to the methyltransferase superfamily. RsmI family.</text>
</comment>
<evidence type="ECO:0000256" key="1">
    <source>
        <dbReference type="ARBA" id="ARBA00022490"/>
    </source>
</evidence>
<keyword evidence="3 6" id="KW-0489">Methyltransferase</keyword>
<dbReference type="InterPro" id="IPR035996">
    <property type="entry name" value="4pyrrol_Methylase_sf"/>
</dbReference>